<organism evidence="3 4">
    <name type="scientific">Klebsiella michiganensis</name>
    <dbReference type="NCBI Taxonomy" id="1134687"/>
    <lineage>
        <taxon>Bacteria</taxon>
        <taxon>Pseudomonadati</taxon>
        <taxon>Pseudomonadota</taxon>
        <taxon>Gammaproteobacteria</taxon>
        <taxon>Enterobacterales</taxon>
        <taxon>Enterobacteriaceae</taxon>
        <taxon>Klebsiella/Raoultella group</taxon>
        <taxon>Klebsiella</taxon>
    </lineage>
</organism>
<dbReference type="EMBL" id="CP102103">
    <property type="protein sequence ID" value="UWZ71939.1"/>
    <property type="molecule type" value="Genomic_DNA"/>
</dbReference>
<dbReference type="CDD" id="cd00063">
    <property type="entry name" value="FN3"/>
    <property type="match status" value="1"/>
</dbReference>
<sequence length="1178" mass="129525">MAVAAVAVAIIAGASAAAAAYAAGLALAAVVAIGIGTAALSYISSSQMMNVGQMGVSYPSTGSNNARSVSPSTGIPISYGGSNRNATDVAYNKLGSIVVWQNVYKGTSNQLCTVHAISIGEIGQVPGEQSQGVIKQIYFDNAPVLMDGAYITTEGIVPTSMMIEKYRKYLQIEIRFGKPSYGGSMTLARQYGGSQWTDNMRGDGLVQICTVIKKTNDSLIDGILTNQNYTLSVEMRGRMIYDLTDNLRKPSSNPPSQLYDFMTNTEFGFGLNPNDIDMTSFRNMANYCANNHFYSNGNIQYDKSFKENIENILQTFGGVLYESNGKYYLTVDAPDIPSVHFDETNVIGSVNITTGSKSDYFNTMDSTYTNPGNDYSQDIIRYPSDAISNASIAKDGYIIKKDLNYLWVQDKDQLAILSNIELLKSKYITNTITFNTYVTDMKVYDVFTIDFKEAGFSNNKYRCIQRTVPMTVDKAGIIQITAISYDDGIYMGKDPGQFPQDGLTNLPNPTYVEPPSNLQAQRLGATASGNTVLLTWDLSQDTTIRGYKIRYKRSDSSIWINIGNVGQYSTSFEILNLLYGVQYDFAIEAYNTLGYSSDLVAIYNQTPQVIFALPKITNLDMVNDDVGLNQTYAQDFIFRWDDQNNLAVNGKTFADFFKYYEIRVYDRYRNYITSYYTTTSNWTYSYSMNTSDGLSRYRVFGIIAHGWGTGIYSEEVQIEVSNPQHPQLLGINLKSGYDSVFIDWTESNVPDYAGIVLQIALDEGFSSGSKYFSSANRYSASFGIEDGSWFARVAAYDVFGQDELVWSPTIGFNQNTKVPYSKLNEDVIDSLLNSDTATGIVEKQIVDELGSRWQLQVSNNGNVTGIALAADEKTSVFTVMADRFSVISTDSAKLSDRVYPLVVQNGKVWLNSAVIASASINEAMINNLAVSRAKIQDAAIDNLKLANGAVRNIHIMDGVIDSAKISQQIQSSNWDGVNGWMINKNGTANFGNVTVRGNIQATSGVLNNVTINENCNILGTLSAARIVGDICRPQSTGIASVPFIFGSKTVSGGQVGLDPVANQHYVALRIRGEDFGRYLDSNMTITLGSYERQYFYIRMGGDGIGMTNLTYVDAGNGGNNTPYTFRLNGIYIPPVGRGNWNYIYVMCTTNRAGTAKLDVPDLLNALVYRAGDQPIYNA</sequence>
<proteinExistence type="predicted"/>
<evidence type="ECO:0000313" key="4">
    <source>
        <dbReference type="Proteomes" id="UP001060345"/>
    </source>
</evidence>
<protein>
    <submittedName>
        <fullName evidence="3">Fibronectin type III domain-containing protein</fullName>
    </submittedName>
</protein>
<accession>A0AAX3CJH9</accession>
<keyword evidence="1" id="KW-0732">Signal</keyword>
<name>A0AAX3CJH9_9ENTR</name>
<dbReference type="AlphaFoldDB" id="A0AAX3CJH9"/>
<dbReference type="Pfam" id="PF09327">
    <property type="entry name" value="Phage_Tail_Tip"/>
    <property type="match status" value="2"/>
</dbReference>
<feature type="chain" id="PRO_5043354237" evidence="1">
    <location>
        <begin position="20"/>
        <end position="1178"/>
    </location>
</feature>
<dbReference type="SUPFAM" id="SSF49265">
    <property type="entry name" value="Fibronectin type III"/>
    <property type="match status" value="1"/>
</dbReference>
<dbReference type="PANTHER" id="PTHR36251">
    <property type="entry name" value="FELS-1 PROPHAGE HOST SPECIFICITY PROTEIN-RELATED"/>
    <property type="match status" value="1"/>
</dbReference>
<dbReference type="InterPro" id="IPR015406">
    <property type="entry name" value="GpJ_CSF"/>
</dbReference>
<evidence type="ECO:0000259" key="2">
    <source>
        <dbReference type="PROSITE" id="PS50853"/>
    </source>
</evidence>
<dbReference type="PROSITE" id="PS50853">
    <property type="entry name" value="FN3"/>
    <property type="match status" value="1"/>
</dbReference>
<dbReference type="InterPro" id="IPR003961">
    <property type="entry name" value="FN3_dom"/>
</dbReference>
<dbReference type="SMART" id="SM00060">
    <property type="entry name" value="FN3"/>
    <property type="match status" value="1"/>
</dbReference>
<dbReference type="Proteomes" id="UP001060345">
    <property type="component" value="Chromosome"/>
</dbReference>
<feature type="domain" description="Fibronectin type-III" evidence="2">
    <location>
        <begin position="514"/>
        <end position="609"/>
    </location>
</feature>
<evidence type="ECO:0000313" key="3">
    <source>
        <dbReference type="EMBL" id="UWZ71939.1"/>
    </source>
</evidence>
<feature type="signal peptide" evidence="1">
    <location>
        <begin position="1"/>
        <end position="19"/>
    </location>
</feature>
<dbReference type="Gene3D" id="2.60.40.10">
    <property type="entry name" value="Immunoglobulins"/>
    <property type="match status" value="1"/>
</dbReference>
<dbReference type="PANTHER" id="PTHR36251:SF2">
    <property type="entry name" value="GIFSY-2 PROPHAGE HOST SPECIFICITY PROTEIN J, PHAGE LAMBDA"/>
    <property type="match status" value="1"/>
</dbReference>
<gene>
    <name evidence="3" type="ORF">NP224_16985</name>
</gene>
<dbReference type="InterPro" id="IPR013783">
    <property type="entry name" value="Ig-like_fold"/>
</dbReference>
<reference evidence="3" key="1">
    <citation type="submission" date="2022-08" db="EMBL/GenBank/DDBJ databases">
        <title>Genomic characterization and comparative genomic analysis of a strain of klebsiella michiganensis carrying blaKPC-2 isolated from the blood of children with very preterm bloodstream infection.</title>
        <authorList>
            <person name="Zhang N."/>
        </authorList>
    </citation>
    <scope>NUCLEOTIDE SEQUENCE</scope>
    <source>
        <strain evidence="3">BSI-KPN166</strain>
    </source>
</reference>
<evidence type="ECO:0000256" key="1">
    <source>
        <dbReference type="SAM" id="SignalP"/>
    </source>
</evidence>
<dbReference type="InterPro" id="IPR053171">
    <property type="entry name" value="Viral_Tip_Attach_Protein"/>
</dbReference>
<dbReference type="Pfam" id="PF00041">
    <property type="entry name" value="fn3"/>
    <property type="match status" value="1"/>
</dbReference>
<dbReference type="RefSeq" id="WP_064377130.1">
    <property type="nucleotide sequence ID" value="NZ_CP102103.1"/>
</dbReference>
<dbReference type="InterPro" id="IPR036116">
    <property type="entry name" value="FN3_sf"/>
</dbReference>